<dbReference type="AlphaFoldDB" id="A0AAW6EJH5"/>
<evidence type="ECO:0000313" key="4">
    <source>
        <dbReference type="Proteomes" id="UP001213042"/>
    </source>
</evidence>
<dbReference type="RefSeq" id="WP_022287134.1">
    <property type="nucleotide sequence ID" value="NZ_DAWBUL010000177.1"/>
</dbReference>
<dbReference type="Proteomes" id="UP001213042">
    <property type="component" value="Unassembled WGS sequence"/>
</dbReference>
<dbReference type="PANTHER" id="PTHR40448">
    <property type="entry name" value="TWO-COMPONENT SENSOR HISTIDINE KINASE"/>
    <property type="match status" value="1"/>
</dbReference>
<dbReference type="SUPFAM" id="SSF55874">
    <property type="entry name" value="ATPase domain of HSP90 chaperone/DNA topoisomerase II/histidine kinase"/>
    <property type="match status" value="1"/>
</dbReference>
<dbReference type="EMBL" id="JAQMLU010000014">
    <property type="protein sequence ID" value="MDB8750636.1"/>
    <property type="molecule type" value="Genomic_DNA"/>
</dbReference>
<accession>A0AAW6EJH5</accession>
<dbReference type="InterPro" id="IPR032834">
    <property type="entry name" value="NatK-like_C"/>
</dbReference>
<dbReference type="Pfam" id="PF14501">
    <property type="entry name" value="HATPase_c_5"/>
    <property type="match status" value="1"/>
</dbReference>
<feature type="transmembrane region" description="Helical" evidence="1">
    <location>
        <begin position="41"/>
        <end position="58"/>
    </location>
</feature>
<protein>
    <submittedName>
        <fullName evidence="3">GHKL domain-containing protein</fullName>
    </submittedName>
</protein>
<proteinExistence type="predicted"/>
<feature type="transmembrane region" description="Helical" evidence="1">
    <location>
        <begin position="89"/>
        <end position="110"/>
    </location>
</feature>
<evidence type="ECO:0000313" key="3">
    <source>
        <dbReference type="EMBL" id="MDB8750636.1"/>
    </source>
</evidence>
<dbReference type="PANTHER" id="PTHR40448:SF1">
    <property type="entry name" value="TWO-COMPONENT SENSOR HISTIDINE KINASE"/>
    <property type="match status" value="1"/>
</dbReference>
<feature type="transmembrane region" description="Helical" evidence="1">
    <location>
        <begin position="163"/>
        <end position="184"/>
    </location>
</feature>
<keyword evidence="1" id="KW-0812">Transmembrane</keyword>
<reference evidence="3" key="1">
    <citation type="submission" date="2023-01" db="EMBL/GenBank/DDBJ databases">
        <title>Human gut microbiome strain richness.</title>
        <authorList>
            <person name="Chen-Liaw A."/>
        </authorList>
    </citation>
    <scope>NUCLEOTIDE SEQUENCE</scope>
    <source>
        <strain evidence="3">D43st1_D9_D43t1_170807</strain>
    </source>
</reference>
<dbReference type="GO" id="GO:0042802">
    <property type="term" value="F:identical protein binding"/>
    <property type="evidence" value="ECO:0007669"/>
    <property type="project" value="TreeGrafter"/>
</dbReference>
<name>A0AAW6EJH5_9FIRM</name>
<dbReference type="Gene3D" id="3.30.565.10">
    <property type="entry name" value="Histidine kinase-like ATPase, C-terminal domain"/>
    <property type="match status" value="1"/>
</dbReference>
<sequence length="435" mass="49821">MKNLLWKCFELVINYYQGFIMTWFVYRFLNPKSLKQAKTFLSIFSIIFGTTITLLNHITLYEGFTSTLYLVILLVYAIIAFNDSIIKKLLSTIIPNIILLLITSVELNLLSSLNRISVKDLITNDNSVRFMTLIVIQISLWISLKIIIKLFKFSDSYTISDWSPIITVLISSFILVSLLHVLSLNADDTQRIYINLSYLVIIILNFLMFYVIYSLFFKNAQIKNMKVLSVKEQYMEQYVNNAETQYELIRKIRHDIKDQLTTVYELLTSGKTEDALEFIEQSNGIVKATMTFVQTNNPVANAIINSKLSTASTLGIKVSCITVNDFVGINELDLCDLLSNTLENAITACEAMPPDLNKFIYLEISKENNIYTFIVKNSLDKSVISENPKLKTTKKDIINHGLGTSIIRDIVNKYSGRYDYYEIDNAFCCSIILET</sequence>
<gene>
    <name evidence="3" type="ORF">PNW00_09285</name>
</gene>
<evidence type="ECO:0000259" key="2">
    <source>
        <dbReference type="Pfam" id="PF14501"/>
    </source>
</evidence>
<comment type="caution">
    <text evidence="3">The sequence shown here is derived from an EMBL/GenBank/DDBJ whole genome shotgun (WGS) entry which is preliminary data.</text>
</comment>
<keyword evidence="1" id="KW-0472">Membrane</keyword>
<feature type="transmembrane region" description="Helical" evidence="1">
    <location>
        <begin position="12"/>
        <end position="29"/>
    </location>
</feature>
<evidence type="ECO:0000256" key="1">
    <source>
        <dbReference type="SAM" id="Phobius"/>
    </source>
</evidence>
<feature type="transmembrane region" description="Helical" evidence="1">
    <location>
        <begin position="196"/>
        <end position="216"/>
    </location>
</feature>
<feature type="transmembrane region" description="Helical" evidence="1">
    <location>
        <begin position="130"/>
        <end position="151"/>
    </location>
</feature>
<feature type="transmembrane region" description="Helical" evidence="1">
    <location>
        <begin position="64"/>
        <end position="82"/>
    </location>
</feature>
<organism evidence="3 4">
    <name type="scientific">Ruminococcus bicirculans</name>
    <name type="common">ex Wegman et al. 2014</name>
    <dbReference type="NCBI Taxonomy" id="1160721"/>
    <lineage>
        <taxon>Bacteria</taxon>
        <taxon>Bacillati</taxon>
        <taxon>Bacillota</taxon>
        <taxon>Clostridia</taxon>
        <taxon>Eubacteriales</taxon>
        <taxon>Oscillospiraceae</taxon>
        <taxon>Ruminococcus</taxon>
    </lineage>
</organism>
<feature type="domain" description="Sensor histidine kinase NatK-like C-terminal" evidence="2">
    <location>
        <begin position="330"/>
        <end position="433"/>
    </location>
</feature>
<dbReference type="InterPro" id="IPR036890">
    <property type="entry name" value="HATPase_C_sf"/>
</dbReference>
<keyword evidence="1" id="KW-1133">Transmembrane helix</keyword>